<feature type="domain" description="Membrane transport protein MMPL" evidence="7">
    <location>
        <begin position="200"/>
        <end position="407"/>
    </location>
</feature>
<dbReference type="PANTHER" id="PTHR33406:SF13">
    <property type="entry name" value="MEMBRANE PROTEIN YDFJ"/>
    <property type="match status" value="1"/>
</dbReference>
<evidence type="ECO:0000256" key="4">
    <source>
        <dbReference type="ARBA" id="ARBA00022989"/>
    </source>
</evidence>
<dbReference type="InterPro" id="IPR004869">
    <property type="entry name" value="MMPL_dom"/>
</dbReference>
<feature type="transmembrane region" description="Helical" evidence="6">
    <location>
        <begin position="384"/>
        <end position="403"/>
    </location>
</feature>
<keyword evidence="5 6" id="KW-0472">Membrane</keyword>
<dbReference type="InterPro" id="IPR050545">
    <property type="entry name" value="Mycobact_MmpL"/>
</dbReference>
<gene>
    <name evidence="8" type="ORF">AS203_11500</name>
</gene>
<feature type="transmembrane region" description="Helical" evidence="6">
    <location>
        <begin position="643"/>
        <end position="660"/>
    </location>
</feature>
<dbReference type="Proteomes" id="UP000056252">
    <property type="component" value="Chromosome"/>
</dbReference>
<feature type="transmembrane region" description="Helical" evidence="6">
    <location>
        <begin position="734"/>
        <end position="752"/>
    </location>
</feature>
<feature type="transmembrane region" description="Helical" evidence="6">
    <location>
        <begin position="17"/>
        <end position="39"/>
    </location>
</feature>
<evidence type="ECO:0000313" key="9">
    <source>
        <dbReference type="Proteomes" id="UP000056252"/>
    </source>
</evidence>
<accession>A0A0S2KNN4</accession>
<dbReference type="EMBL" id="CP013195">
    <property type="protein sequence ID" value="ALO49631.1"/>
    <property type="molecule type" value="Genomic_DNA"/>
</dbReference>
<keyword evidence="3 6" id="KW-0812">Transmembrane</keyword>
<dbReference type="STRING" id="76123.AS203_11500"/>
<reference evidence="9" key="1">
    <citation type="submission" date="2015-11" db="EMBL/GenBank/DDBJ databases">
        <authorList>
            <person name="Holder M.E."/>
            <person name="Ajami N.J."/>
            <person name="Petrosino J.F."/>
        </authorList>
    </citation>
    <scope>NUCLEOTIDE SEQUENCE [LARGE SCALE GENOMIC DNA]</scope>
    <source>
        <strain evidence="9">F0113</strain>
    </source>
</reference>
<evidence type="ECO:0000313" key="8">
    <source>
        <dbReference type="EMBL" id="ALO49631.1"/>
    </source>
</evidence>
<dbReference type="PANTHER" id="PTHR33406">
    <property type="entry name" value="MEMBRANE PROTEIN MJ1562-RELATED"/>
    <property type="match status" value="1"/>
</dbReference>
<evidence type="ECO:0000256" key="3">
    <source>
        <dbReference type="ARBA" id="ARBA00022692"/>
    </source>
</evidence>
<evidence type="ECO:0000256" key="5">
    <source>
        <dbReference type="ARBA" id="ARBA00023136"/>
    </source>
</evidence>
<feature type="transmembrane region" description="Helical" evidence="6">
    <location>
        <begin position="318"/>
        <end position="339"/>
    </location>
</feature>
<proteinExistence type="predicted"/>
<evidence type="ECO:0000256" key="1">
    <source>
        <dbReference type="ARBA" id="ARBA00004651"/>
    </source>
</evidence>
<evidence type="ECO:0000259" key="7">
    <source>
        <dbReference type="Pfam" id="PF03176"/>
    </source>
</evidence>
<dbReference type="Pfam" id="PF03176">
    <property type="entry name" value="MMPL"/>
    <property type="match status" value="2"/>
</dbReference>
<evidence type="ECO:0000256" key="2">
    <source>
        <dbReference type="ARBA" id="ARBA00022475"/>
    </source>
</evidence>
<dbReference type="eggNOG" id="COG4258">
    <property type="taxonomic scope" value="Bacteria"/>
</dbReference>
<dbReference type="SUPFAM" id="SSF82866">
    <property type="entry name" value="Multidrug efflux transporter AcrB transmembrane domain"/>
    <property type="match status" value="2"/>
</dbReference>
<dbReference type="OrthoDB" id="9803035at2"/>
<feature type="transmembrane region" description="Helical" evidence="6">
    <location>
        <begin position="438"/>
        <end position="459"/>
    </location>
</feature>
<keyword evidence="9" id="KW-1185">Reference proteome</keyword>
<dbReference type="GO" id="GO:0005886">
    <property type="term" value="C:plasma membrane"/>
    <property type="evidence" value="ECO:0007669"/>
    <property type="project" value="UniProtKB-SubCell"/>
</dbReference>
<organism evidence="8 9">
    <name type="scientific">Hoylesella enoeca</name>
    <dbReference type="NCBI Taxonomy" id="76123"/>
    <lineage>
        <taxon>Bacteria</taxon>
        <taxon>Pseudomonadati</taxon>
        <taxon>Bacteroidota</taxon>
        <taxon>Bacteroidia</taxon>
        <taxon>Bacteroidales</taxon>
        <taxon>Prevotellaceae</taxon>
        <taxon>Hoylesella</taxon>
    </lineage>
</organism>
<feature type="transmembrane region" description="Helical" evidence="6">
    <location>
        <begin position="359"/>
        <end position="378"/>
    </location>
</feature>
<dbReference type="RefSeq" id="WP_060544495.1">
    <property type="nucleotide sequence ID" value="NZ_CP013195.1"/>
</dbReference>
<protein>
    <submittedName>
        <fullName evidence="8">MMPL family protein</fullName>
    </submittedName>
</protein>
<name>A0A0S2KNN4_9BACT</name>
<feature type="domain" description="Membrane transport protein MMPL" evidence="7">
    <location>
        <begin position="644"/>
        <end position="782"/>
    </location>
</feature>
<sequence>MTTFVLRLYDYLHRNRWLCYVLLAAIVVGSILLTLRLRFNEDISDFLPNDEAYQKSMSIYQQINAADRIFVVFQLRDSSQIDPEKIIPAVELFGQRTVREHWKTTSQVDYDKLMGIASFVYRNAPLFLTATDYKRMERQLAPDSIASALKRAQEQLLFPAGSLVSNNIQRDPLGLFTPLITRLQTANSSIRYALNDSFIFTPDSKRAIVMIDSPYGSSETSKNNALIGRVNDAASAVEKAVPGVQIQVTGAPVIAVQNAQQIKTDSLWAVSIAAVLILSLLFYALRSLRKMLFIVVSLAFGWLIAMAGMSVLHQHVSVIVLGIASIIIGIAVNYPLHFVAHLSHQPSPRAVLKDIAEPLVIGNITTVGAFCALIPLDSTALRDLGIFAALMLMGTILFVMVFLPHLCKQNAVQKVVGQLQEETNETAEYIPTYPRNKWVVGLLIIITLVLGYFSLFTSFDTNMQKINYLKPEQRELLAHLSKMRNETPGETQLYVVSDGATVDQALMRSEQDAPDAFVTSRREQQRRIDRWHNFVHRNHIALYETLPRTATQYGFSTEAFADFDTLLNRPFHPQNIDFFAPLTANGIGTRIIGHTAVCVMNVPNAVSDSIITAYSQRNDGRWAFDVQSMNNAIATSLSDNFNYIGWACGLIVFVFLWLSFGKFVHALIAFMPMAVSWLWILGTMHLLGIRFNLVNIILATFIFGQGDDYSIFITEGLIYERTHHRRILASYKRSIMLSAAVMFIGMGTLIVARHPALHSLGEITIVGMASVVAMTYVLPPIVFGWYVRKSERMKKGKSEKRKG</sequence>
<feature type="transmembrane region" description="Helical" evidence="6">
    <location>
        <begin position="667"/>
        <end position="687"/>
    </location>
</feature>
<keyword evidence="2" id="KW-1003">Cell membrane</keyword>
<dbReference type="Gene3D" id="1.20.1640.10">
    <property type="entry name" value="Multidrug efflux transporter AcrB transmembrane domain"/>
    <property type="match status" value="2"/>
</dbReference>
<feature type="transmembrane region" description="Helical" evidence="6">
    <location>
        <begin position="267"/>
        <end position="285"/>
    </location>
</feature>
<feature type="transmembrane region" description="Helical" evidence="6">
    <location>
        <begin position="764"/>
        <end position="787"/>
    </location>
</feature>
<feature type="transmembrane region" description="Helical" evidence="6">
    <location>
        <begin position="292"/>
        <end position="312"/>
    </location>
</feature>
<dbReference type="KEGG" id="peo:AS203_11500"/>
<comment type="subcellular location">
    <subcellularLocation>
        <location evidence="1">Cell membrane</location>
        <topology evidence="1">Multi-pass membrane protein</topology>
    </subcellularLocation>
</comment>
<dbReference type="AlphaFoldDB" id="A0A0S2KNN4"/>
<keyword evidence="4 6" id="KW-1133">Transmembrane helix</keyword>
<evidence type="ECO:0000256" key="6">
    <source>
        <dbReference type="SAM" id="Phobius"/>
    </source>
</evidence>